<dbReference type="AlphaFoldDB" id="A0A9D2K1F8"/>
<evidence type="ECO:0000256" key="1">
    <source>
        <dbReference type="SAM" id="Phobius"/>
    </source>
</evidence>
<reference evidence="2" key="2">
    <citation type="submission" date="2021-04" db="EMBL/GenBank/DDBJ databases">
        <authorList>
            <person name="Gilroy R."/>
        </authorList>
    </citation>
    <scope>NUCLEOTIDE SEQUENCE</scope>
    <source>
        <strain evidence="2">CHK196-3914</strain>
    </source>
</reference>
<evidence type="ECO:0000313" key="2">
    <source>
        <dbReference type="EMBL" id="HIZ74273.1"/>
    </source>
</evidence>
<keyword evidence="1" id="KW-0812">Transmembrane</keyword>
<comment type="caution">
    <text evidence="2">The sequence shown here is derived from an EMBL/GenBank/DDBJ whole genome shotgun (WGS) entry which is preliminary data.</text>
</comment>
<organism evidence="2 3">
    <name type="scientific">Candidatus Mediterraneibacter stercoravium</name>
    <dbReference type="NCBI Taxonomy" id="2838685"/>
    <lineage>
        <taxon>Bacteria</taxon>
        <taxon>Bacillati</taxon>
        <taxon>Bacillota</taxon>
        <taxon>Clostridia</taxon>
        <taxon>Lachnospirales</taxon>
        <taxon>Lachnospiraceae</taxon>
        <taxon>Mediterraneibacter</taxon>
    </lineage>
</organism>
<dbReference type="Proteomes" id="UP000824116">
    <property type="component" value="Unassembled WGS sequence"/>
</dbReference>
<protein>
    <submittedName>
        <fullName evidence="2">Uncharacterized protein</fullName>
    </submittedName>
</protein>
<keyword evidence="1" id="KW-0472">Membrane</keyword>
<evidence type="ECO:0000313" key="3">
    <source>
        <dbReference type="Proteomes" id="UP000824116"/>
    </source>
</evidence>
<proteinExistence type="predicted"/>
<reference evidence="2" key="1">
    <citation type="journal article" date="2021" name="PeerJ">
        <title>Extensive microbial diversity within the chicken gut microbiome revealed by metagenomics and culture.</title>
        <authorList>
            <person name="Gilroy R."/>
            <person name="Ravi A."/>
            <person name="Getino M."/>
            <person name="Pursley I."/>
            <person name="Horton D.L."/>
            <person name="Alikhan N.F."/>
            <person name="Baker D."/>
            <person name="Gharbi K."/>
            <person name="Hall N."/>
            <person name="Watson M."/>
            <person name="Adriaenssens E.M."/>
            <person name="Foster-Nyarko E."/>
            <person name="Jarju S."/>
            <person name="Secka A."/>
            <person name="Antonio M."/>
            <person name="Oren A."/>
            <person name="Chaudhuri R.R."/>
            <person name="La Ragione R."/>
            <person name="Hildebrand F."/>
            <person name="Pallen M.J."/>
        </authorList>
    </citation>
    <scope>NUCLEOTIDE SEQUENCE</scope>
    <source>
        <strain evidence="2">CHK196-3914</strain>
    </source>
</reference>
<accession>A0A9D2K1F8</accession>
<keyword evidence="1" id="KW-1133">Transmembrane helix</keyword>
<dbReference type="EMBL" id="DXAY01000080">
    <property type="protein sequence ID" value="HIZ74273.1"/>
    <property type="molecule type" value="Genomic_DNA"/>
</dbReference>
<sequence>MYRAQISAYIGKTELAVQTGAIAVILLGLLLCYFVITCQMSLAGSDGKKWRRE</sequence>
<feature type="transmembrane region" description="Helical" evidence="1">
    <location>
        <begin position="20"/>
        <end position="42"/>
    </location>
</feature>
<gene>
    <name evidence="2" type="ORF">H9723_03370</name>
</gene>
<name>A0A9D2K1F8_9FIRM</name>